<dbReference type="EMBL" id="JACHIP010000005">
    <property type="protein sequence ID" value="MBB5059295.1"/>
    <property type="molecule type" value="Genomic_DNA"/>
</dbReference>
<dbReference type="PANTHER" id="PTHR38460">
    <property type="entry name" value="TAUTOMERASE YOLI-RELATED"/>
    <property type="match status" value="1"/>
</dbReference>
<protein>
    <submittedName>
        <fullName evidence="1">Phenylpyruvate tautomerase PptA (4-oxalocrotonate tautomerase family)</fullName>
    </submittedName>
</protein>
<sequence length="125" mass="14308">MPFARIDLLKGKTAEYRATLADIVYKGIVDVLKAPDGDRFIVINEQTPDNLIYDLKFLGWDRSTDFLLIQVTSTVGNNKESKLAFFRFIADELKSKLSVRPDDIMINMVFVDRSDWSFGNGEPWV</sequence>
<dbReference type="Gene3D" id="3.30.429.10">
    <property type="entry name" value="Macrophage Migration Inhibitory Factor"/>
    <property type="match status" value="1"/>
</dbReference>
<accession>A0A7W7ZG38</accession>
<dbReference type="Pfam" id="PF14552">
    <property type="entry name" value="Tautomerase_2"/>
    <property type="match status" value="1"/>
</dbReference>
<dbReference type="PANTHER" id="PTHR38460:SF1">
    <property type="entry name" value="TAUTOMERASE YOLI-RELATED"/>
    <property type="match status" value="1"/>
</dbReference>
<organism evidence="1 2">
    <name type="scientific">Granulicella aggregans</name>
    <dbReference type="NCBI Taxonomy" id="474949"/>
    <lineage>
        <taxon>Bacteria</taxon>
        <taxon>Pseudomonadati</taxon>
        <taxon>Acidobacteriota</taxon>
        <taxon>Terriglobia</taxon>
        <taxon>Terriglobales</taxon>
        <taxon>Acidobacteriaceae</taxon>
        <taxon>Granulicella</taxon>
    </lineage>
</organism>
<gene>
    <name evidence="1" type="ORF">HDF16_004018</name>
</gene>
<keyword evidence="2" id="KW-1185">Reference proteome</keyword>
<dbReference type="AlphaFoldDB" id="A0A7W7ZG38"/>
<evidence type="ECO:0000313" key="1">
    <source>
        <dbReference type="EMBL" id="MBB5059295.1"/>
    </source>
</evidence>
<proteinExistence type="predicted"/>
<dbReference type="Proteomes" id="UP000540989">
    <property type="component" value="Unassembled WGS sequence"/>
</dbReference>
<dbReference type="InterPro" id="IPR037479">
    <property type="entry name" value="Tauto_MSAD"/>
</dbReference>
<dbReference type="InterPro" id="IPR014347">
    <property type="entry name" value="Tautomerase/MIF_sf"/>
</dbReference>
<name>A0A7W7ZG38_9BACT</name>
<dbReference type="SUPFAM" id="SSF55331">
    <property type="entry name" value="Tautomerase/MIF"/>
    <property type="match status" value="1"/>
</dbReference>
<keyword evidence="1" id="KW-0670">Pyruvate</keyword>
<comment type="caution">
    <text evidence="1">The sequence shown here is derived from an EMBL/GenBank/DDBJ whole genome shotgun (WGS) entry which is preliminary data.</text>
</comment>
<evidence type="ECO:0000313" key="2">
    <source>
        <dbReference type="Proteomes" id="UP000540989"/>
    </source>
</evidence>
<reference evidence="1 2" key="1">
    <citation type="submission" date="2020-08" db="EMBL/GenBank/DDBJ databases">
        <title>Genomic Encyclopedia of Type Strains, Phase IV (KMG-V): Genome sequencing to study the core and pangenomes of soil and plant-associated prokaryotes.</title>
        <authorList>
            <person name="Whitman W."/>
        </authorList>
    </citation>
    <scope>NUCLEOTIDE SEQUENCE [LARGE SCALE GENOMIC DNA]</scope>
    <source>
        <strain evidence="1 2">M8UP14</strain>
    </source>
</reference>
<dbReference type="RefSeq" id="WP_184220494.1">
    <property type="nucleotide sequence ID" value="NZ_JACHIP010000005.1"/>
</dbReference>